<feature type="transmembrane region" description="Helical" evidence="1">
    <location>
        <begin position="67"/>
        <end position="85"/>
    </location>
</feature>
<feature type="transmembrane region" description="Helical" evidence="1">
    <location>
        <begin position="97"/>
        <end position="116"/>
    </location>
</feature>
<proteinExistence type="predicted"/>
<feature type="transmembrane region" description="Helical" evidence="1">
    <location>
        <begin position="158"/>
        <end position="176"/>
    </location>
</feature>
<dbReference type="NCBIfam" id="TIGR03082">
    <property type="entry name" value="Gneg_AbrB_dup"/>
    <property type="match status" value="2"/>
</dbReference>
<reference evidence="2 3" key="1">
    <citation type="submission" date="2020-03" db="EMBL/GenBank/DDBJ databases">
        <title>Genomic Encyclopedia of Type Strains, Phase IV (KMG-IV): sequencing the most valuable type-strain genomes for metagenomic binning, comparative biology and taxonomic classification.</title>
        <authorList>
            <person name="Goeker M."/>
        </authorList>
    </citation>
    <scope>NUCLEOTIDE SEQUENCE [LARGE SCALE GENOMIC DNA]</scope>
    <source>
        <strain evidence="2 3">DSM 19867</strain>
    </source>
</reference>
<feature type="transmembrane region" description="Helical" evidence="1">
    <location>
        <begin position="246"/>
        <end position="268"/>
    </location>
</feature>
<feature type="transmembrane region" description="Helical" evidence="1">
    <location>
        <begin position="41"/>
        <end position="61"/>
    </location>
</feature>
<sequence>MEATLEKLMIRIAPHRAVQWGIVLGFSLLFLAALEALDIPAGLLLGPMIAGILFAAAGGSIRVPAPLYGTAQALIGAMIASALPFSHLGNILTNWPVLLLGVGSTIIAAATIGFVLARGRVLPGTTAIWGSSPGAASTMVVMAEVFGADVRLVAFMQYLRVMCVAGLASLTASITMTTSGHAPNPIDWFPAFDGVSFVLTLAVAFGSGLAAHLLKIPAGGLLTPMVACILASEAGLTIVLPPWLLAIAYALFGWTIGLRFTRAVFLHAARALPRLLGAIFLLIAICAGFGFALSAFAGIDPLTAYLATSPGGADSVAIIAASAPVDVGFVMTMQMARFLVVTATGPALAKLLAGKVTS</sequence>
<gene>
    <name evidence="2" type="ORF">FHS83_000974</name>
</gene>
<dbReference type="Proteomes" id="UP000570514">
    <property type="component" value="Unassembled WGS sequence"/>
</dbReference>
<dbReference type="GO" id="GO:0016020">
    <property type="term" value="C:membrane"/>
    <property type="evidence" value="ECO:0007669"/>
    <property type="project" value="InterPro"/>
</dbReference>
<feature type="transmembrane region" description="Helical" evidence="1">
    <location>
        <begin position="275"/>
        <end position="299"/>
    </location>
</feature>
<dbReference type="GO" id="GO:0010468">
    <property type="term" value="P:regulation of gene expression"/>
    <property type="evidence" value="ECO:0007669"/>
    <property type="project" value="InterPro"/>
</dbReference>
<dbReference type="PANTHER" id="PTHR38457:SF1">
    <property type="entry name" value="REGULATOR ABRB-RELATED"/>
    <property type="match status" value="1"/>
</dbReference>
<feature type="transmembrane region" description="Helical" evidence="1">
    <location>
        <begin position="17"/>
        <end position="34"/>
    </location>
</feature>
<dbReference type="EMBL" id="JAASRM010000001">
    <property type="protein sequence ID" value="NIK87656.1"/>
    <property type="molecule type" value="Genomic_DNA"/>
</dbReference>
<evidence type="ECO:0000256" key="1">
    <source>
        <dbReference type="SAM" id="Phobius"/>
    </source>
</evidence>
<dbReference type="RefSeq" id="WP_167081464.1">
    <property type="nucleotide sequence ID" value="NZ_BAAADC010000001.1"/>
</dbReference>
<organism evidence="2 3">
    <name type="scientific">Rhizomicrobium palustre</name>
    <dbReference type="NCBI Taxonomy" id="189966"/>
    <lineage>
        <taxon>Bacteria</taxon>
        <taxon>Pseudomonadati</taxon>
        <taxon>Pseudomonadota</taxon>
        <taxon>Alphaproteobacteria</taxon>
        <taxon>Micropepsales</taxon>
        <taxon>Micropepsaceae</taxon>
        <taxon>Rhizomicrobium</taxon>
    </lineage>
</organism>
<keyword evidence="1" id="KW-0472">Membrane</keyword>
<name>A0A846MW89_9PROT</name>
<protein>
    <recommendedName>
        <fullName evidence="4">Ammonia monooxygenase</fullName>
    </recommendedName>
</protein>
<dbReference type="PANTHER" id="PTHR38457">
    <property type="entry name" value="REGULATOR ABRB-RELATED"/>
    <property type="match status" value="1"/>
</dbReference>
<evidence type="ECO:0008006" key="4">
    <source>
        <dbReference type="Google" id="ProtNLM"/>
    </source>
</evidence>
<evidence type="ECO:0000313" key="2">
    <source>
        <dbReference type="EMBL" id="NIK87656.1"/>
    </source>
</evidence>
<feature type="transmembrane region" description="Helical" evidence="1">
    <location>
        <begin position="188"/>
        <end position="214"/>
    </location>
</feature>
<evidence type="ECO:0000313" key="3">
    <source>
        <dbReference type="Proteomes" id="UP000570514"/>
    </source>
</evidence>
<keyword evidence="1" id="KW-0812">Transmembrane</keyword>
<keyword evidence="3" id="KW-1185">Reference proteome</keyword>
<dbReference type="AlphaFoldDB" id="A0A846MW89"/>
<dbReference type="InterPro" id="IPR007820">
    <property type="entry name" value="AbrB_fam"/>
</dbReference>
<accession>A0A846MW89</accession>
<dbReference type="InterPro" id="IPR017516">
    <property type="entry name" value="AbrB_dup"/>
</dbReference>
<dbReference type="PIRSF" id="PIRSF038991">
    <property type="entry name" value="Protein_AbrB"/>
    <property type="match status" value="1"/>
</dbReference>
<keyword evidence="1" id="KW-1133">Transmembrane helix</keyword>
<feature type="transmembrane region" description="Helical" evidence="1">
    <location>
        <begin position="221"/>
        <end position="240"/>
    </location>
</feature>
<comment type="caution">
    <text evidence="2">The sequence shown here is derived from an EMBL/GenBank/DDBJ whole genome shotgun (WGS) entry which is preliminary data.</text>
</comment>
<dbReference type="Pfam" id="PF05145">
    <property type="entry name" value="AbrB"/>
    <property type="match status" value="1"/>
</dbReference>